<evidence type="ECO:0000256" key="3">
    <source>
        <dbReference type="ARBA" id="ARBA00022448"/>
    </source>
</evidence>
<organism evidence="14 15">
    <name type="scientific">Trichoderma citrinoviride</name>
    <dbReference type="NCBI Taxonomy" id="58853"/>
    <lineage>
        <taxon>Eukaryota</taxon>
        <taxon>Fungi</taxon>
        <taxon>Dikarya</taxon>
        <taxon>Ascomycota</taxon>
        <taxon>Pezizomycotina</taxon>
        <taxon>Sordariomycetes</taxon>
        <taxon>Hypocreomycetidae</taxon>
        <taxon>Hypocreales</taxon>
        <taxon>Hypocreaceae</taxon>
        <taxon>Trichoderma</taxon>
    </lineage>
</organism>
<evidence type="ECO:0000256" key="7">
    <source>
        <dbReference type="ARBA" id="ARBA00022989"/>
    </source>
</evidence>
<dbReference type="OrthoDB" id="193856at2759"/>
<dbReference type="Gene3D" id="1.50.40.10">
    <property type="entry name" value="Mitochondrial carrier domain"/>
    <property type="match status" value="2"/>
</dbReference>
<feature type="transmembrane region" description="Helical" evidence="13">
    <location>
        <begin position="226"/>
        <end position="246"/>
    </location>
</feature>
<dbReference type="GO" id="GO:0000064">
    <property type="term" value="F:L-ornithine transmembrane transporter activity"/>
    <property type="evidence" value="ECO:0007669"/>
    <property type="project" value="TreeGrafter"/>
</dbReference>
<dbReference type="GO" id="GO:1990575">
    <property type="term" value="P:mitochondrial L-ornithine transmembrane transport"/>
    <property type="evidence" value="ECO:0007669"/>
    <property type="project" value="TreeGrafter"/>
</dbReference>
<dbReference type="GeneID" id="36597862"/>
<feature type="repeat" description="Solcar" evidence="10">
    <location>
        <begin position="29"/>
        <end position="114"/>
    </location>
</feature>
<comment type="subcellular location">
    <subcellularLocation>
        <location evidence="1">Mitochondrion inner membrane</location>
        <topology evidence="1">Multi-pass membrane protein</topology>
    </subcellularLocation>
</comment>
<dbReference type="RefSeq" id="XP_024751991.1">
    <property type="nucleotide sequence ID" value="XM_024889743.1"/>
</dbReference>
<dbReference type="AlphaFoldDB" id="A0A2T4BHC7"/>
<dbReference type="PANTHER" id="PTHR45624">
    <property type="entry name" value="MITOCHONDRIAL BASIC AMINO ACIDS TRANSPORTER-RELATED"/>
    <property type="match status" value="1"/>
</dbReference>
<feature type="compositionally biased region" description="Polar residues" evidence="12">
    <location>
        <begin position="1"/>
        <end position="10"/>
    </location>
</feature>
<evidence type="ECO:0000256" key="2">
    <source>
        <dbReference type="ARBA" id="ARBA00006375"/>
    </source>
</evidence>
<feature type="repeat" description="Solcar" evidence="10">
    <location>
        <begin position="262"/>
        <end position="355"/>
    </location>
</feature>
<evidence type="ECO:0000256" key="5">
    <source>
        <dbReference type="ARBA" id="ARBA00022737"/>
    </source>
</evidence>
<feature type="repeat" description="Solcar" evidence="10">
    <location>
        <begin position="165"/>
        <end position="254"/>
    </location>
</feature>
<dbReference type="InterPro" id="IPR050567">
    <property type="entry name" value="Mitochondrial_Carrier"/>
</dbReference>
<dbReference type="PRINTS" id="PR00926">
    <property type="entry name" value="MITOCARRIER"/>
</dbReference>
<dbReference type="InterPro" id="IPR002067">
    <property type="entry name" value="MCP"/>
</dbReference>
<keyword evidence="4 10" id="KW-0812">Transmembrane</keyword>
<dbReference type="PANTHER" id="PTHR45624:SF57">
    <property type="entry name" value="MITOCHONDRIAL SUBSTRATE CARRIER FAMILY PROTEIN L"/>
    <property type="match status" value="1"/>
</dbReference>
<feature type="region of interest" description="Disordered" evidence="12">
    <location>
        <begin position="1"/>
        <end position="25"/>
    </location>
</feature>
<evidence type="ECO:0000313" key="15">
    <source>
        <dbReference type="Proteomes" id="UP000241546"/>
    </source>
</evidence>
<evidence type="ECO:0000256" key="9">
    <source>
        <dbReference type="ARBA" id="ARBA00023136"/>
    </source>
</evidence>
<accession>A0A2T4BHC7</accession>
<keyword evidence="3 11" id="KW-0813">Transport</keyword>
<evidence type="ECO:0000256" key="12">
    <source>
        <dbReference type="SAM" id="MobiDB-lite"/>
    </source>
</evidence>
<dbReference type="SUPFAM" id="SSF103506">
    <property type="entry name" value="Mitochondrial carrier"/>
    <property type="match status" value="1"/>
</dbReference>
<evidence type="ECO:0000256" key="13">
    <source>
        <dbReference type="SAM" id="Phobius"/>
    </source>
</evidence>
<keyword evidence="8" id="KW-0496">Mitochondrion</keyword>
<keyword evidence="9 10" id="KW-0472">Membrane</keyword>
<keyword evidence="15" id="KW-1185">Reference proteome</keyword>
<dbReference type="Pfam" id="PF00153">
    <property type="entry name" value="Mito_carr"/>
    <property type="match status" value="3"/>
</dbReference>
<keyword evidence="5" id="KW-0677">Repeat</keyword>
<evidence type="ECO:0000256" key="1">
    <source>
        <dbReference type="ARBA" id="ARBA00004448"/>
    </source>
</evidence>
<keyword evidence="6" id="KW-0999">Mitochondrion inner membrane</keyword>
<dbReference type="InterPro" id="IPR023395">
    <property type="entry name" value="MCP_dom_sf"/>
</dbReference>
<dbReference type="EMBL" id="KZ680209">
    <property type="protein sequence ID" value="PTB68671.1"/>
    <property type="molecule type" value="Genomic_DNA"/>
</dbReference>
<comment type="similarity">
    <text evidence="2 11">Belongs to the mitochondrial carrier (TC 2.A.29) family.</text>
</comment>
<dbReference type="GO" id="GO:0005743">
    <property type="term" value="C:mitochondrial inner membrane"/>
    <property type="evidence" value="ECO:0007669"/>
    <property type="project" value="UniProtKB-SubCell"/>
</dbReference>
<keyword evidence="7 13" id="KW-1133">Transmembrane helix</keyword>
<feature type="transmembrane region" description="Helical" evidence="13">
    <location>
        <begin position="266"/>
        <end position="283"/>
    </location>
</feature>
<evidence type="ECO:0000256" key="8">
    <source>
        <dbReference type="ARBA" id="ARBA00023128"/>
    </source>
</evidence>
<evidence type="ECO:0000256" key="6">
    <source>
        <dbReference type="ARBA" id="ARBA00022792"/>
    </source>
</evidence>
<evidence type="ECO:0000256" key="10">
    <source>
        <dbReference type="PROSITE-ProRule" id="PRU00282"/>
    </source>
</evidence>
<evidence type="ECO:0000256" key="4">
    <source>
        <dbReference type="ARBA" id="ARBA00022692"/>
    </source>
</evidence>
<dbReference type="Proteomes" id="UP000241546">
    <property type="component" value="Unassembled WGS sequence"/>
</dbReference>
<evidence type="ECO:0000313" key="14">
    <source>
        <dbReference type="EMBL" id="PTB68671.1"/>
    </source>
</evidence>
<proteinExistence type="inferred from homology"/>
<gene>
    <name evidence="14" type="ORF">BBK36DRAFT_1111859</name>
</gene>
<sequence>MEEATASSPASVVVQHEQKKKKSATSASKRDYKGFVAGVFSGIAKLTVGHPFDTVKVRLQTTQASRFAGPLQCVLQTVRHEGVTGLYKGATPPLVGWMFMDSVMLGSLNVYRRVLAEHVFGADSWAPGLGPGGSFFFSPSSSPSPSSSSSSSSQSSAEAAAVTYLPPLGHGLAGIMAGATVSFIAAPVEHVKARLQIQYAARKADRLYSGPLDCARKIYAHHGLRGVYHGLSATLLFRGFFFFWWASYDVLSRALRRHTSLGAPAVNFWAGGLSAQVFWLASYPSDLVKQRIMTDPLGGGLGDGERRFARWRDAAGAVYREGGWRGFWRGFLPCFLRAFPANAMALVAFEGVMRTLP</sequence>
<dbReference type="PROSITE" id="PS50920">
    <property type="entry name" value="SOLCAR"/>
    <property type="match status" value="3"/>
</dbReference>
<protein>
    <submittedName>
        <fullName evidence="14">Mitochondrial carrier</fullName>
    </submittedName>
</protein>
<dbReference type="SMR" id="A0A2T4BHC7"/>
<evidence type="ECO:0000256" key="11">
    <source>
        <dbReference type="RuleBase" id="RU000488"/>
    </source>
</evidence>
<reference evidence="15" key="1">
    <citation type="submission" date="2016-07" db="EMBL/GenBank/DDBJ databases">
        <title>Multiple horizontal gene transfer events from other fungi enriched the ability of initially mycotrophic Trichoderma (Ascomycota) to feed on dead plant biomass.</title>
        <authorList>
            <consortium name="DOE Joint Genome Institute"/>
            <person name="Atanasova L."/>
            <person name="Chenthamara K."/>
            <person name="Zhang J."/>
            <person name="Grujic M."/>
            <person name="Henrissat B."/>
            <person name="Kuo A."/>
            <person name="Aerts A."/>
            <person name="Salamov A."/>
            <person name="Lipzen A."/>
            <person name="Labutti K."/>
            <person name="Barry K."/>
            <person name="Miao Y."/>
            <person name="Rahimi M.J."/>
            <person name="Shen Q."/>
            <person name="Grigoriev I.V."/>
            <person name="Kubicek C.P."/>
            <person name="Druzhinina I.S."/>
        </authorList>
    </citation>
    <scope>NUCLEOTIDE SEQUENCE [LARGE SCALE GENOMIC DNA]</scope>
    <source>
        <strain evidence="15">TUCIM 6016</strain>
    </source>
</reference>
<dbReference type="InterPro" id="IPR018108">
    <property type="entry name" value="MCP_transmembrane"/>
</dbReference>
<name>A0A2T4BHC7_9HYPO</name>